<evidence type="ECO:0000256" key="5">
    <source>
        <dbReference type="SAM" id="Phobius"/>
    </source>
</evidence>
<dbReference type="CDD" id="cd17324">
    <property type="entry name" value="MFS_NepI_like"/>
    <property type="match status" value="1"/>
</dbReference>
<evidence type="ECO:0000313" key="8">
    <source>
        <dbReference type="Proteomes" id="UP000316500"/>
    </source>
</evidence>
<gene>
    <name evidence="7" type="ORF">FQP90_08770</name>
</gene>
<evidence type="ECO:0000313" key="7">
    <source>
        <dbReference type="EMBL" id="TVU64070.1"/>
    </source>
</evidence>
<evidence type="ECO:0000256" key="2">
    <source>
        <dbReference type="ARBA" id="ARBA00022692"/>
    </source>
</evidence>
<evidence type="ECO:0000259" key="6">
    <source>
        <dbReference type="PROSITE" id="PS50850"/>
    </source>
</evidence>
<dbReference type="PANTHER" id="PTHR42910:SF1">
    <property type="entry name" value="MAJOR FACILITATOR SUPERFAMILY (MFS) PROFILE DOMAIN-CONTAINING PROTEIN"/>
    <property type="match status" value="1"/>
</dbReference>
<dbReference type="PANTHER" id="PTHR42910">
    <property type="entry name" value="TRANSPORTER SCO4007-RELATED"/>
    <property type="match status" value="1"/>
</dbReference>
<feature type="transmembrane region" description="Helical" evidence="5">
    <location>
        <begin position="281"/>
        <end position="300"/>
    </location>
</feature>
<dbReference type="InterPro" id="IPR011701">
    <property type="entry name" value="MFS"/>
</dbReference>
<feature type="transmembrane region" description="Helical" evidence="5">
    <location>
        <begin position="141"/>
        <end position="159"/>
    </location>
</feature>
<feature type="transmembrane region" description="Helical" evidence="5">
    <location>
        <begin position="82"/>
        <end position="101"/>
    </location>
</feature>
<reference evidence="7 8" key="1">
    <citation type="submission" date="2019-07" db="EMBL/GenBank/DDBJ databases">
        <title>Diversity of Bacteria from Kongsfjorden, Arctic.</title>
        <authorList>
            <person name="Yu Y."/>
        </authorList>
    </citation>
    <scope>NUCLEOTIDE SEQUENCE [LARGE SCALE GENOMIC DNA]</scope>
    <source>
        <strain evidence="7 8">SM1928</strain>
    </source>
</reference>
<sequence>MTGGIQTTSKQGLSRRLLLLLAVVAGFMVSNLYYGQPLLERIGADVGIPVSGVGWVVASAQAGYLLGLVFLVPLGDLVDRRALIALQVGATAAGACVVAFASSQAALLIGFMLLGLASSVVQTIVAFTAASSTPAQRGGSIGTVTAGVVSGIILARTVAGGMTDLWGWRSVYVLAAVAGAVLAIAAFGALPPDRRVRGEVGYRRAVGSVVLLTRSNPVFRTRALITMLLFASFGVLWSGMSLLLGSPAWNLPPSLIGLFGLAGLVGILAASRAGAAADRGWGQRVTGVSLFALLGSWVALSLGSWSLLWFIAGIIVLDAAVQAVHVSSQTMIVAGAEESASSIIGSYMVFYSVGSAVGAATVAPVYDGWGWAGASVLGAFFALGALAIWGVDRLRRPKKPAGAGLVRSAQHAGAE</sequence>
<evidence type="ECO:0000256" key="4">
    <source>
        <dbReference type="ARBA" id="ARBA00023136"/>
    </source>
</evidence>
<name>A0A558H4M6_PAENT</name>
<evidence type="ECO:0000256" key="3">
    <source>
        <dbReference type="ARBA" id="ARBA00022989"/>
    </source>
</evidence>
<feature type="domain" description="Major facilitator superfamily (MFS) profile" evidence="6">
    <location>
        <begin position="14"/>
        <end position="396"/>
    </location>
</feature>
<evidence type="ECO:0000256" key="1">
    <source>
        <dbReference type="ARBA" id="ARBA00004651"/>
    </source>
</evidence>
<dbReference type="EMBL" id="VNFK01000005">
    <property type="protein sequence ID" value="TVU64070.1"/>
    <property type="molecule type" value="Genomic_DNA"/>
</dbReference>
<dbReference type="GO" id="GO:0022857">
    <property type="term" value="F:transmembrane transporter activity"/>
    <property type="evidence" value="ECO:0007669"/>
    <property type="project" value="InterPro"/>
</dbReference>
<protein>
    <submittedName>
        <fullName evidence="7">MFS transporter</fullName>
    </submittedName>
</protein>
<dbReference type="PROSITE" id="PS50850">
    <property type="entry name" value="MFS"/>
    <property type="match status" value="1"/>
</dbReference>
<dbReference type="OrthoDB" id="9815356at2"/>
<comment type="subcellular location">
    <subcellularLocation>
        <location evidence="1">Cell membrane</location>
        <topology evidence="1">Multi-pass membrane protein</topology>
    </subcellularLocation>
</comment>
<dbReference type="AlphaFoldDB" id="A0A558H4M6"/>
<feature type="transmembrane region" description="Helical" evidence="5">
    <location>
        <begin position="223"/>
        <end position="245"/>
    </location>
</feature>
<feature type="transmembrane region" description="Helical" evidence="5">
    <location>
        <begin position="107"/>
        <end position="129"/>
    </location>
</feature>
<feature type="transmembrane region" description="Helical" evidence="5">
    <location>
        <begin position="344"/>
        <end position="363"/>
    </location>
</feature>
<dbReference type="InterPro" id="IPR036259">
    <property type="entry name" value="MFS_trans_sf"/>
</dbReference>
<dbReference type="Proteomes" id="UP000316500">
    <property type="component" value="Unassembled WGS sequence"/>
</dbReference>
<accession>A0A558H4M6</accession>
<feature type="transmembrane region" description="Helical" evidence="5">
    <location>
        <begin position="251"/>
        <end position="269"/>
    </location>
</feature>
<dbReference type="GO" id="GO:0005886">
    <property type="term" value="C:plasma membrane"/>
    <property type="evidence" value="ECO:0007669"/>
    <property type="project" value="UniProtKB-SubCell"/>
</dbReference>
<dbReference type="RefSeq" id="WP_144649343.1">
    <property type="nucleotide sequence ID" value="NZ_VNFK01000005.1"/>
</dbReference>
<feature type="transmembrane region" description="Helical" evidence="5">
    <location>
        <begin position="54"/>
        <end position="75"/>
    </location>
</feature>
<comment type="caution">
    <text evidence="7">The sequence shown here is derived from an EMBL/GenBank/DDBJ whole genome shotgun (WGS) entry which is preliminary data.</text>
</comment>
<dbReference type="Gene3D" id="1.20.1250.20">
    <property type="entry name" value="MFS general substrate transporter like domains"/>
    <property type="match status" value="1"/>
</dbReference>
<keyword evidence="4 5" id="KW-0472">Membrane</keyword>
<feature type="transmembrane region" description="Helical" evidence="5">
    <location>
        <begin position="171"/>
        <end position="190"/>
    </location>
</feature>
<dbReference type="SUPFAM" id="SSF103473">
    <property type="entry name" value="MFS general substrate transporter"/>
    <property type="match status" value="1"/>
</dbReference>
<dbReference type="InterPro" id="IPR020846">
    <property type="entry name" value="MFS_dom"/>
</dbReference>
<proteinExistence type="predicted"/>
<feature type="transmembrane region" description="Helical" evidence="5">
    <location>
        <begin position="17"/>
        <end position="34"/>
    </location>
</feature>
<organism evidence="7 8">
    <name type="scientific">Paenarthrobacter nitroguajacolicus</name>
    <name type="common">Arthrobacter nitroguajacolicus</name>
    <dbReference type="NCBI Taxonomy" id="211146"/>
    <lineage>
        <taxon>Bacteria</taxon>
        <taxon>Bacillati</taxon>
        <taxon>Actinomycetota</taxon>
        <taxon>Actinomycetes</taxon>
        <taxon>Micrococcales</taxon>
        <taxon>Micrococcaceae</taxon>
        <taxon>Paenarthrobacter</taxon>
    </lineage>
</organism>
<keyword evidence="2 5" id="KW-0812">Transmembrane</keyword>
<feature type="transmembrane region" description="Helical" evidence="5">
    <location>
        <begin position="369"/>
        <end position="391"/>
    </location>
</feature>
<dbReference type="Pfam" id="PF07690">
    <property type="entry name" value="MFS_1"/>
    <property type="match status" value="1"/>
</dbReference>
<keyword evidence="3 5" id="KW-1133">Transmembrane helix</keyword>